<evidence type="ECO:0000256" key="6">
    <source>
        <dbReference type="ARBA" id="ARBA00023163"/>
    </source>
</evidence>
<dbReference type="GO" id="GO:0005634">
    <property type="term" value="C:nucleus"/>
    <property type="evidence" value="ECO:0007669"/>
    <property type="project" value="UniProtKB-SubCell"/>
</dbReference>
<organism evidence="11 12">
    <name type="scientific">Spodoptera exigua</name>
    <name type="common">Beet armyworm</name>
    <name type="synonym">Noctua fulgens</name>
    <dbReference type="NCBI Taxonomy" id="7107"/>
    <lineage>
        <taxon>Eukaryota</taxon>
        <taxon>Metazoa</taxon>
        <taxon>Ecdysozoa</taxon>
        <taxon>Arthropoda</taxon>
        <taxon>Hexapoda</taxon>
        <taxon>Insecta</taxon>
        <taxon>Pterygota</taxon>
        <taxon>Neoptera</taxon>
        <taxon>Endopterygota</taxon>
        <taxon>Lepidoptera</taxon>
        <taxon>Glossata</taxon>
        <taxon>Ditrysia</taxon>
        <taxon>Noctuoidea</taxon>
        <taxon>Noctuidae</taxon>
        <taxon>Amphipyrinae</taxon>
        <taxon>Spodoptera</taxon>
    </lineage>
</organism>
<evidence type="ECO:0000256" key="3">
    <source>
        <dbReference type="ARBA" id="ARBA00022884"/>
    </source>
</evidence>
<feature type="compositionally biased region" description="Low complexity" evidence="9">
    <location>
        <begin position="534"/>
        <end position="543"/>
    </location>
</feature>
<dbReference type="PROSITE" id="PS50102">
    <property type="entry name" value="RRM"/>
    <property type="match status" value="1"/>
</dbReference>
<dbReference type="InterPro" id="IPR034605">
    <property type="entry name" value="PGC-1"/>
</dbReference>
<feature type="compositionally biased region" description="Basic residues" evidence="9">
    <location>
        <begin position="1229"/>
        <end position="1247"/>
    </location>
</feature>
<keyword evidence="3 8" id="KW-0694">RNA-binding</keyword>
<comment type="subcellular location">
    <subcellularLocation>
        <location evidence="1">Nucleus</location>
    </subcellularLocation>
</comment>
<dbReference type="Pfam" id="PF00076">
    <property type="entry name" value="RRM_1"/>
    <property type="match status" value="1"/>
</dbReference>
<feature type="region of interest" description="Disordered" evidence="9">
    <location>
        <begin position="529"/>
        <end position="567"/>
    </location>
</feature>
<sequence>MRMKIDSLSSESSSGNQNSPEYSTQISVPQLRHSVDSNGDENETNISNTSQNSSSSSDDESSEPEESIENAEDVEEIAVQENEHEAVEEQDISLDYEEVLEVEDEETGTQIEISKSLPTALEVGNCLIEDDDYTVYTVITVNPNCELMCEEDDEEEGIETEVETANGTDIRAIEYPERESGEVISNVNISIGKNQHILEDVPEVSDDDDEYFNGGISLPVANFNDFLPKLPDEEIIKEHSNDLYIPVTQENSKQIEDSSNTVVPDPDQQIADQIVSNKNTNLSNEELEALPKIEDIKRYLLEDMPFSKLRHVQKSCSVPQSPIPHICMDIEEVKTSMTFEDLNLDLSDLGLDNDKDKLDNSVKMYHTLTEEDVNSFLITDKKDVQEEDNFRIEDMDLERPLEATISVSSPVSTLNRSSTPIQTVLDFCIEKATNRKELPTDSKGELEDFVDVESCNDSVMPVLEANNLNSLLEQFEASEDINTKKDKSEVVAVASKPSSNKTGLSNGTRLQDAGMQLNKNKMRQILMPPTPLNVSSRRSPSPVHSDHDYCSPKKRSSQPKLKGGQSLLKPDVVTNNRLLNSRHRSCKSKKIVYHVSSDEEDSSVKDKKKLKDEMDSKKKNNTKPTVQSNCRRKLSPPLSAPDSCKDIKKSVMNKDASEADSDISQNSNGRIKLLIKNQSKVILNCDHVDSQKDVEKCKNSDSEKTINLDKTEKHSKKLDRHKVKSLDNIETANIKEPRPKQDNFYTALFSNKQDVQIPKEIKLKPEKKPVDEELNKCMLVAAIKKQVEQPQKKKKLNLQEYKLRKGASSNNSSATVSPEAIFPDMPSPGQDKIPKCPVIKPTNGCSNNIPKPNEPEWFDPIKEASRKILLNTNKKKAEALRKRDEIIVMSKIPKVENLQLQPLISEAEMLKIVGKAQPEILPMPPQSDKPQQSGLYQEIVLVSVGINTDDKICQQEEPEVKAISPTDSKSLINFKIKKSDHVLKQNVFDNVKRGKSSTVEDNTDKKIDKKRYKDITATLKSVEKQVETRNLSNSLFSSIQDVVMKKAPEKIESVESTNTKSQNEKRFVKTTIVREYDPKAEHGEDKVILHLGKNRSKPSTCTISIQTDTQPEFTELPAVSTLKKKASPPPARQRNDSDMSVSSESSIPRKTSEPQVESRKTKEIVSKHKDSRVYKNDRSRSKDRYDSKYSRRRSRSTSRGRRRRSHSRSRSRSRSRGYRRYKRSDSPYKRKHRSRSPYKNRSQRSRSRQTDTRSKSPAAKKIKLTPPVNGNERKSIKSLTPPLRKPTISECSDSSTSSSSSSSSSSSTSSSSSSASSTKSRGSGSSYKRDEPYKSKGYRSYSSEDRESNTLVEERRIVFVGRLEKDITKMTLKNQFSKFGHVVEVRLHSKEDGSRYGFVTYQRARDAWAAVEASSSFPQYDVGFGGRRAFCRQSYADLDGLEAKYTESAFHGQVALPPMRNDDDMTFDKMLLEMKKKLSQRKSEHKRSDDSKP</sequence>
<feature type="compositionally biased region" description="Basic and acidic residues" evidence="9">
    <location>
        <begin position="1150"/>
        <end position="1189"/>
    </location>
</feature>
<feature type="region of interest" description="Disordered" evidence="9">
    <location>
        <begin position="807"/>
        <end position="829"/>
    </location>
</feature>
<evidence type="ECO:0000313" key="11">
    <source>
        <dbReference type="EMBL" id="KAH9634934.1"/>
    </source>
</evidence>
<feature type="compositionally biased region" description="Basic residues" evidence="9">
    <location>
        <begin position="1190"/>
        <end position="1222"/>
    </location>
</feature>
<feature type="compositionally biased region" description="Basic and acidic residues" evidence="9">
    <location>
        <begin position="602"/>
        <end position="618"/>
    </location>
</feature>
<evidence type="ECO:0000256" key="9">
    <source>
        <dbReference type="SAM" id="MobiDB-lite"/>
    </source>
</evidence>
<dbReference type="GO" id="GO:0045944">
    <property type="term" value="P:positive regulation of transcription by RNA polymerase II"/>
    <property type="evidence" value="ECO:0007669"/>
    <property type="project" value="TreeGrafter"/>
</dbReference>
<feature type="domain" description="RRM" evidence="10">
    <location>
        <begin position="1356"/>
        <end position="1436"/>
    </location>
</feature>
<dbReference type="InterPro" id="IPR000504">
    <property type="entry name" value="RRM_dom"/>
</dbReference>
<comment type="caution">
    <text evidence="11">The sequence shown here is derived from an EMBL/GenBank/DDBJ whole genome shotgun (WGS) entry which is preliminary data.</text>
</comment>
<feature type="compositionally biased region" description="Polar residues" evidence="9">
    <location>
        <begin position="1097"/>
        <end position="1112"/>
    </location>
</feature>
<evidence type="ECO:0000256" key="8">
    <source>
        <dbReference type="PROSITE-ProRule" id="PRU00176"/>
    </source>
</evidence>
<name>A0A922ME41_SPOEX</name>
<feature type="compositionally biased region" description="Polar residues" evidence="9">
    <location>
        <begin position="15"/>
        <end position="28"/>
    </location>
</feature>
<evidence type="ECO:0000256" key="7">
    <source>
        <dbReference type="ARBA" id="ARBA00023242"/>
    </source>
</evidence>
<dbReference type="EMBL" id="JACEFF010000584">
    <property type="protein sequence ID" value="KAH9634934.1"/>
    <property type="molecule type" value="Genomic_DNA"/>
</dbReference>
<dbReference type="SUPFAM" id="SSF54928">
    <property type="entry name" value="RNA-binding domain, RBD"/>
    <property type="match status" value="1"/>
</dbReference>
<feature type="region of interest" description="Disordered" evidence="9">
    <location>
        <begin position="1"/>
        <end position="76"/>
    </location>
</feature>
<keyword evidence="4" id="KW-0805">Transcription regulation</keyword>
<dbReference type="Proteomes" id="UP000814243">
    <property type="component" value="Unassembled WGS sequence"/>
</dbReference>
<feature type="compositionally biased region" description="Low complexity" evidence="9">
    <location>
        <begin position="44"/>
        <end position="56"/>
    </location>
</feature>
<accession>A0A922ME41</accession>
<evidence type="ECO:0000256" key="5">
    <source>
        <dbReference type="ARBA" id="ARBA00023159"/>
    </source>
</evidence>
<evidence type="ECO:0000256" key="2">
    <source>
        <dbReference type="ARBA" id="ARBA00022553"/>
    </source>
</evidence>
<feature type="region of interest" description="Disordered" evidence="9">
    <location>
        <begin position="595"/>
        <end position="644"/>
    </location>
</feature>
<feature type="compositionally biased region" description="Low complexity" evidence="9">
    <location>
        <begin position="1292"/>
        <end position="1326"/>
    </location>
</feature>
<dbReference type="InterPro" id="IPR012677">
    <property type="entry name" value="Nucleotide-bd_a/b_plait_sf"/>
</dbReference>
<dbReference type="SMART" id="SM00360">
    <property type="entry name" value="RRM"/>
    <property type="match status" value="1"/>
</dbReference>
<proteinExistence type="predicted"/>
<evidence type="ECO:0000256" key="1">
    <source>
        <dbReference type="ARBA" id="ARBA00004123"/>
    </source>
</evidence>
<evidence type="ECO:0000313" key="12">
    <source>
        <dbReference type="Proteomes" id="UP000814243"/>
    </source>
</evidence>
<evidence type="ECO:0000256" key="4">
    <source>
        <dbReference type="ARBA" id="ARBA00023015"/>
    </source>
</evidence>
<feature type="compositionally biased region" description="Polar residues" evidence="9">
    <location>
        <begin position="807"/>
        <end position="816"/>
    </location>
</feature>
<dbReference type="GO" id="GO:0003712">
    <property type="term" value="F:transcription coregulator activity"/>
    <property type="evidence" value="ECO:0007669"/>
    <property type="project" value="InterPro"/>
</dbReference>
<keyword evidence="7" id="KW-0539">Nucleus</keyword>
<dbReference type="InterPro" id="IPR035979">
    <property type="entry name" value="RBD_domain_sf"/>
</dbReference>
<dbReference type="PANTHER" id="PTHR15528:SF11">
    <property type="entry name" value="FI18188P1"/>
    <property type="match status" value="1"/>
</dbReference>
<keyword evidence="6" id="KW-0804">Transcription</keyword>
<feature type="region of interest" description="Disordered" evidence="9">
    <location>
        <begin position="1095"/>
        <end position="1347"/>
    </location>
</feature>
<protein>
    <recommendedName>
        <fullName evidence="10">RRM domain-containing protein</fullName>
    </recommendedName>
</protein>
<dbReference type="PANTHER" id="PTHR15528">
    <property type="entry name" value="PEROXISOME PROLIFERATOR ACTIVATED RECEPTOR GAMMA COACTIVATOR 1 PGC-1 -RELATED"/>
    <property type="match status" value="1"/>
</dbReference>
<keyword evidence="2" id="KW-0597">Phosphoprotein</keyword>
<gene>
    <name evidence="11" type="ORF">HF086_017233</name>
</gene>
<dbReference type="GO" id="GO:0003723">
    <property type="term" value="F:RNA binding"/>
    <property type="evidence" value="ECO:0007669"/>
    <property type="project" value="UniProtKB-UniRule"/>
</dbReference>
<keyword evidence="5" id="KW-0010">Activator</keyword>
<feature type="compositionally biased region" description="Acidic residues" evidence="9">
    <location>
        <begin position="57"/>
        <end position="76"/>
    </location>
</feature>
<evidence type="ECO:0000259" key="10">
    <source>
        <dbReference type="PROSITE" id="PS50102"/>
    </source>
</evidence>
<reference evidence="11" key="1">
    <citation type="journal article" date="2021" name="G3 (Bethesda)">
        <title>Genome and transcriptome analysis of the beet armyworm Spodoptera exigua reveals targets for pest control. .</title>
        <authorList>
            <person name="Simon S."/>
            <person name="Breeschoten T."/>
            <person name="Jansen H.J."/>
            <person name="Dirks R.P."/>
            <person name="Schranz M.E."/>
            <person name="Ros V.I.D."/>
        </authorList>
    </citation>
    <scope>NUCLEOTIDE SEQUENCE</scope>
    <source>
        <strain evidence="11">TB_SE_WUR_2020</strain>
    </source>
</reference>
<dbReference type="Gene3D" id="3.30.70.330">
    <property type="match status" value="1"/>
</dbReference>